<dbReference type="GO" id="GO:0046933">
    <property type="term" value="F:proton-transporting ATP synthase activity, rotational mechanism"/>
    <property type="evidence" value="ECO:0007669"/>
    <property type="project" value="TreeGrafter"/>
</dbReference>
<keyword evidence="9 11" id="KW-0472">Membrane</keyword>
<feature type="transmembrane region" description="Helical" evidence="11">
    <location>
        <begin position="208"/>
        <end position="228"/>
    </location>
</feature>
<name>A0A6J7IL77_9ZZZZ</name>
<dbReference type="EMBL" id="CAFBMR010000140">
    <property type="protein sequence ID" value="CAB4931092.1"/>
    <property type="molecule type" value="Genomic_DNA"/>
</dbReference>
<reference evidence="12" key="1">
    <citation type="submission" date="2020-05" db="EMBL/GenBank/DDBJ databases">
        <authorList>
            <person name="Chiriac C."/>
            <person name="Salcher M."/>
            <person name="Ghai R."/>
            <person name="Kavagutti S V."/>
        </authorList>
    </citation>
    <scope>NUCLEOTIDE SEQUENCE</scope>
</reference>
<evidence type="ECO:0000313" key="12">
    <source>
        <dbReference type="EMBL" id="CAB4931092.1"/>
    </source>
</evidence>
<comment type="similarity">
    <text evidence="2">Belongs to the ATPase A chain family.</text>
</comment>
<evidence type="ECO:0000256" key="5">
    <source>
        <dbReference type="ARBA" id="ARBA00022692"/>
    </source>
</evidence>
<dbReference type="PANTHER" id="PTHR11410:SF0">
    <property type="entry name" value="ATP SYNTHASE SUBUNIT A"/>
    <property type="match status" value="1"/>
</dbReference>
<keyword evidence="4" id="KW-0138">CF(0)</keyword>
<dbReference type="AlphaFoldDB" id="A0A6J7IL77"/>
<protein>
    <submittedName>
        <fullName evidence="12">Unannotated protein</fullName>
    </submittedName>
</protein>
<evidence type="ECO:0000256" key="6">
    <source>
        <dbReference type="ARBA" id="ARBA00022781"/>
    </source>
</evidence>
<keyword evidence="6" id="KW-0375">Hydrogen ion transport</keyword>
<dbReference type="HAMAP" id="MF_01393">
    <property type="entry name" value="ATP_synth_a_bact"/>
    <property type="match status" value="1"/>
</dbReference>
<keyword evidence="10" id="KW-0066">ATP synthesis</keyword>
<gene>
    <name evidence="12" type="ORF">UFOPK3610_01942</name>
</gene>
<feature type="transmembrane region" description="Helical" evidence="11">
    <location>
        <begin position="182"/>
        <end position="199"/>
    </location>
</feature>
<evidence type="ECO:0000256" key="2">
    <source>
        <dbReference type="ARBA" id="ARBA00006810"/>
    </source>
</evidence>
<dbReference type="InterPro" id="IPR023011">
    <property type="entry name" value="ATP_synth_F0_asu_AS"/>
</dbReference>
<dbReference type="InterPro" id="IPR045083">
    <property type="entry name" value="ATP_synth_F0_asu_bact/mt"/>
</dbReference>
<evidence type="ECO:0000256" key="9">
    <source>
        <dbReference type="ARBA" id="ARBA00023136"/>
    </source>
</evidence>
<evidence type="ECO:0000256" key="4">
    <source>
        <dbReference type="ARBA" id="ARBA00022547"/>
    </source>
</evidence>
<keyword evidence="7 11" id="KW-1133">Transmembrane helix</keyword>
<evidence type="ECO:0000256" key="11">
    <source>
        <dbReference type="SAM" id="Phobius"/>
    </source>
</evidence>
<feature type="transmembrane region" description="Helical" evidence="11">
    <location>
        <begin position="142"/>
        <end position="162"/>
    </location>
</feature>
<organism evidence="12">
    <name type="scientific">freshwater metagenome</name>
    <dbReference type="NCBI Taxonomy" id="449393"/>
    <lineage>
        <taxon>unclassified sequences</taxon>
        <taxon>metagenomes</taxon>
        <taxon>ecological metagenomes</taxon>
    </lineage>
</organism>
<feature type="transmembrane region" description="Helical" evidence="11">
    <location>
        <begin position="234"/>
        <end position="253"/>
    </location>
</feature>
<evidence type="ECO:0000256" key="10">
    <source>
        <dbReference type="ARBA" id="ARBA00023310"/>
    </source>
</evidence>
<dbReference type="SUPFAM" id="SSF81336">
    <property type="entry name" value="F1F0 ATP synthase subunit A"/>
    <property type="match status" value="1"/>
</dbReference>
<evidence type="ECO:0000256" key="3">
    <source>
        <dbReference type="ARBA" id="ARBA00022448"/>
    </source>
</evidence>
<keyword evidence="5 11" id="KW-0812">Transmembrane</keyword>
<evidence type="ECO:0000256" key="8">
    <source>
        <dbReference type="ARBA" id="ARBA00023065"/>
    </source>
</evidence>
<feature type="transmembrane region" description="Helical" evidence="11">
    <location>
        <begin position="260"/>
        <end position="279"/>
    </location>
</feature>
<keyword evidence="8" id="KW-0406">Ion transport</keyword>
<feature type="transmembrane region" description="Helical" evidence="11">
    <location>
        <begin position="56"/>
        <end position="75"/>
    </location>
</feature>
<keyword evidence="3" id="KW-0813">Transport</keyword>
<dbReference type="GO" id="GO:0045259">
    <property type="term" value="C:proton-transporting ATP synthase complex"/>
    <property type="evidence" value="ECO:0007669"/>
    <property type="project" value="UniProtKB-KW"/>
</dbReference>
<evidence type="ECO:0000256" key="7">
    <source>
        <dbReference type="ARBA" id="ARBA00022989"/>
    </source>
</evidence>
<comment type="subcellular location">
    <subcellularLocation>
        <location evidence="1">Membrane</location>
        <topology evidence="1">Multi-pass membrane protein</topology>
    </subcellularLocation>
</comment>
<dbReference type="PROSITE" id="PS00449">
    <property type="entry name" value="ATPASE_A"/>
    <property type="match status" value="1"/>
</dbReference>
<dbReference type="Pfam" id="PF00119">
    <property type="entry name" value="ATP-synt_A"/>
    <property type="match status" value="1"/>
</dbReference>
<dbReference type="NCBIfam" id="TIGR01131">
    <property type="entry name" value="ATP_synt_6_or_A"/>
    <property type="match status" value="1"/>
</dbReference>
<dbReference type="InterPro" id="IPR000568">
    <property type="entry name" value="ATP_synth_F0_asu"/>
</dbReference>
<evidence type="ECO:0000256" key="1">
    <source>
        <dbReference type="ARBA" id="ARBA00004141"/>
    </source>
</evidence>
<feature type="transmembrane region" description="Helical" evidence="11">
    <location>
        <begin position="112"/>
        <end position="135"/>
    </location>
</feature>
<proteinExistence type="inferred from homology"/>
<accession>A0A6J7IL77</accession>
<dbReference type="PRINTS" id="PR00123">
    <property type="entry name" value="ATPASEA"/>
</dbReference>
<dbReference type="PANTHER" id="PTHR11410">
    <property type="entry name" value="ATP SYNTHASE SUBUNIT A"/>
    <property type="match status" value="1"/>
</dbReference>
<sequence length="281" mass="30685">MATNVLASVASSGGLGCHFENAGDPCGFPAPGAEIFQFESVLTFHIGAIDFHITKVSFVVILSVILVVGFFLYAFRRPRLVPKGAQNVGEVGYLFIRDGVAREIIGKEGDKFVPFLFSFFFLIWIMNFMGILPFAQIPATSIFAIPVAFALIVYLTWVPLGIYKQGGWQFFKAMMFPPGVPWPMYFLLTPIELISNLIVRPFTHAVRLFANMFAGHLLIATFSVAAYYLLSATVIGIIGSVASLGVAIALTGFEILIQALQAYIFTLLAAVYISGALHAEH</sequence>
<dbReference type="CDD" id="cd00310">
    <property type="entry name" value="ATP-synt_Fo_a_6"/>
    <property type="match status" value="1"/>
</dbReference>
<dbReference type="InterPro" id="IPR035908">
    <property type="entry name" value="F0_ATP_A_sf"/>
</dbReference>
<dbReference type="Gene3D" id="1.20.120.220">
    <property type="entry name" value="ATP synthase, F0 complex, subunit A"/>
    <property type="match status" value="1"/>
</dbReference>